<evidence type="ECO:0000256" key="1">
    <source>
        <dbReference type="ARBA" id="ARBA00006854"/>
    </source>
</evidence>
<dbReference type="PANTHER" id="PTHR22100">
    <property type="entry name" value="WINGS APART-LIKE PROTEIN HOMOLOG"/>
    <property type="match status" value="1"/>
</dbReference>
<dbReference type="InterPro" id="IPR022771">
    <property type="entry name" value="WAPL_C"/>
</dbReference>
<comment type="similarity">
    <text evidence="1">Belongs to the WAPL family.</text>
</comment>
<reference evidence="4" key="2">
    <citation type="submission" date="2025-08" db="UniProtKB">
        <authorList>
            <consortium name="RefSeq"/>
        </authorList>
    </citation>
    <scope>IDENTIFICATION</scope>
    <source>
        <tissue evidence="4">Leaf</tissue>
    </source>
</reference>
<dbReference type="Pfam" id="PF07814">
    <property type="entry name" value="WAPL"/>
    <property type="match status" value="1"/>
</dbReference>
<dbReference type="Gene3D" id="1.25.10.10">
    <property type="entry name" value="Leucine-rich Repeat Variant"/>
    <property type="match status" value="1"/>
</dbReference>
<dbReference type="GeneID" id="106764533"/>
<dbReference type="STRING" id="3916.A0A1S3UE45"/>
<dbReference type="InterPro" id="IPR039874">
    <property type="entry name" value="WAPL"/>
</dbReference>
<protein>
    <submittedName>
        <fullName evidence="4">Uncharacterized protein LOC106764533 isoform X1</fullName>
    </submittedName>
</protein>
<feature type="domain" description="Wings apart-like protein C-terminal" evidence="2">
    <location>
        <begin position="75"/>
        <end position="124"/>
    </location>
</feature>
<accession>A0A1S3UE45</accession>
<evidence type="ECO:0000313" key="4">
    <source>
        <dbReference type="RefSeq" id="XP_014504291.1"/>
    </source>
</evidence>
<dbReference type="OrthoDB" id="78088at2759"/>
<gene>
    <name evidence="4" type="primary">LOC106764533</name>
</gene>
<dbReference type="Proteomes" id="UP000087766">
    <property type="component" value="Chromosome 6"/>
</dbReference>
<organism evidence="3 4">
    <name type="scientific">Vigna radiata var. radiata</name>
    <name type="common">Mung bean</name>
    <name type="synonym">Phaseolus aureus</name>
    <dbReference type="NCBI Taxonomy" id="3916"/>
    <lineage>
        <taxon>Eukaryota</taxon>
        <taxon>Viridiplantae</taxon>
        <taxon>Streptophyta</taxon>
        <taxon>Embryophyta</taxon>
        <taxon>Tracheophyta</taxon>
        <taxon>Spermatophyta</taxon>
        <taxon>Magnoliopsida</taxon>
        <taxon>eudicotyledons</taxon>
        <taxon>Gunneridae</taxon>
        <taxon>Pentapetalae</taxon>
        <taxon>rosids</taxon>
        <taxon>fabids</taxon>
        <taxon>Fabales</taxon>
        <taxon>Fabaceae</taxon>
        <taxon>Papilionoideae</taxon>
        <taxon>50 kb inversion clade</taxon>
        <taxon>NPAAA clade</taxon>
        <taxon>indigoferoid/millettioid clade</taxon>
        <taxon>Phaseoleae</taxon>
        <taxon>Vigna</taxon>
    </lineage>
</organism>
<sequence length="133" mass="14776">MVPVKQLLERSTTERLLQTKKSGDQRPSLRLRLLFAALAPLRFRGRRFVRREEVQEGAAWGGKALGGAEGIPATSTLMEVQEFGEMTEHVDEVNFALDGLRKGQPLRIRRSSLVSLLTICSTSEMSLLSCTCS</sequence>
<reference evidence="3" key="1">
    <citation type="journal article" date="2014" name="Nat. Commun.">
        <title>Genome sequence of mungbean and insights into evolution within Vigna species.</title>
        <authorList>
            <person name="Kang Y.J."/>
            <person name="Kim S.K."/>
            <person name="Kim M.Y."/>
            <person name="Lestari P."/>
            <person name="Kim K.H."/>
            <person name="Ha B.K."/>
            <person name="Jun T.H."/>
            <person name="Hwang W.J."/>
            <person name="Lee T."/>
            <person name="Lee J."/>
            <person name="Shim S."/>
            <person name="Yoon M.Y."/>
            <person name="Jang Y.E."/>
            <person name="Han K.S."/>
            <person name="Taeprayoon P."/>
            <person name="Yoon N."/>
            <person name="Somta P."/>
            <person name="Tanya P."/>
            <person name="Kim K.S."/>
            <person name="Gwag J.G."/>
            <person name="Moon J.K."/>
            <person name="Lee Y.H."/>
            <person name="Park B.S."/>
            <person name="Bombarely A."/>
            <person name="Doyle J.J."/>
            <person name="Jackson S.A."/>
            <person name="Schafleitner R."/>
            <person name="Srinives P."/>
            <person name="Varshney R.K."/>
            <person name="Lee S.H."/>
        </authorList>
    </citation>
    <scope>NUCLEOTIDE SEQUENCE [LARGE SCALE GENOMIC DNA]</scope>
    <source>
        <strain evidence="3">cv. VC1973A</strain>
    </source>
</reference>
<dbReference type="PANTHER" id="PTHR22100:SF13">
    <property type="entry name" value="WINGS APART-LIKE PROTEIN HOMOLOG"/>
    <property type="match status" value="1"/>
</dbReference>
<evidence type="ECO:0000259" key="2">
    <source>
        <dbReference type="Pfam" id="PF07814"/>
    </source>
</evidence>
<proteinExistence type="inferred from homology"/>
<evidence type="ECO:0000313" key="3">
    <source>
        <dbReference type="Proteomes" id="UP000087766"/>
    </source>
</evidence>
<dbReference type="KEGG" id="vra:106764533"/>
<dbReference type="RefSeq" id="XP_014504291.1">
    <property type="nucleotide sequence ID" value="XM_014648805.2"/>
</dbReference>
<name>A0A1S3UE45_VIGRR</name>
<dbReference type="AlphaFoldDB" id="A0A1S3UE45"/>
<keyword evidence="3" id="KW-1185">Reference proteome</keyword>
<dbReference type="InterPro" id="IPR011989">
    <property type="entry name" value="ARM-like"/>
</dbReference>